<dbReference type="AlphaFoldDB" id="A0A7W1T7A2"/>
<comment type="caution">
    <text evidence="2">The sequence shown here is derived from an EMBL/GenBank/DDBJ whole genome shotgun (WGS) entry which is preliminary data.</text>
</comment>
<organism evidence="2 3">
    <name type="scientific">Listeria rustica</name>
    <dbReference type="NCBI Taxonomy" id="2713503"/>
    <lineage>
        <taxon>Bacteria</taxon>
        <taxon>Bacillati</taxon>
        <taxon>Bacillota</taxon>
        <taxon>Bacilli</taxon>
        <taxon>Bacillales</taxon>
        <taxon>Listeriaceae</taxon>
        <taxon>Listeria</taxon>
    </lineage>
</organism>
<keyword evidence="3" id="KW-1185">Reference proteome</keyword>
<dbReference type="Pfam" id="PF08906">
    <property type="entry name" value="T6SS_Tdi1_C"/>
    <property type="match status" value="1"/>
</dbReference>
<feature type="non-terminal residue" evidence="2">
    <location>
        <position position="1"/>
    </location>
</feature>
<name>A0A7W1T7A2_9LIST</name>
<reference evidence="2 3" key="1">
    <citation type="submission" date="2020-08" db="EMBL/GenBank/DDBJ databases">
        <title>Listeria ohnekaius sp. nov. and Listeria portnoyii sp. nov. isolated from non-agricultural and natural environments.</title>
        <authorList>
            <person name="Weller D."/>
            <person name="Belias A.M."/>
            <person name="Liao J."/>
            <person name="Guo S."/>
            <person name="Orsi R.H."/>
            <person name="Wiedmann M."/>
        </authorList>
    </citation>
    <scope>NUCLEOTIDE SEQUENCE [LARGE SCALE GENOMIC DNA]</scope>
    <source>
        <strain evidence="2 3">FSL W9-0585</strain>
    </source>
</reference>
<sequence>VPLVFASRNPLGMIPKTNSFLRYKINRSTPYKFCSKKGCHSNLKVIDPKEFNDILEESYVRYDSAIPLFTTAMGDIIVWEKNKYLNLLNFRRGIVKVIESGFEFFLEDIEDEDFLIEELDWNPYKEASKKLGNPAYDECFGYVPILALGGSEKVDNLQKVKLKEHILLISALTGAIQ</sequence>
<evidence type="ECO:0000259" key="1">
    <source>
        <dbReference type="Pfam" id="PF08906"/>
    </source>
</evidence>
<gene>
    <name evidence="2" type="ORF">HPK16_10355</name>
</gene>
<evidence type="ECO:0000313" key="3">
    <source>
        <dbReference type="Proteomes" id="UP000548787"/>
    </source>
</evidence>
<protein>
    <submittedName>
        <fullName evidence="2">DUF1851 domain-containing protein</fullName>
    </submittedName>
</protein>
<proteinExistence type="predicted"/>
<accession>A0A7W1T7A2</accession>
<evidence type="ECO:0000313" key="2">
    <source>
        <dbReference type="EMBL" id="MBA3926742.1"/>
    </source>
</evidence>
<feature type="domain" description="T6SS immunity protein Tdi1 C-terminal" evidence="1">
    <location>
        <begin position="101"/>
        <end position="172"/>
    </location>
</feature>
<dbReference type="InterPro" id="IPR015002">
    <property type="entry name" value="T6SS_Tdi1_C"/>
</dbReference>
<dbReference type="EMBL" id="JABJVM010000010">
    <property type="protein sequence ID" value="MBA3926742.1"/>
    <property type="molecule type" value="Genomic_DNA"/>
</dbReference>
<dbReference type="Proteomes" id="UP000548787">
    <property type="component" value="Unassembled WGS sequence"/>
</dbReference>